<dbReference type="AlphaFoldDB" id="A0A7Z8KQ64"/>
<feature type="domain" description="Fe/B12 periplasmic-binding" evidence="1">
    <location>
        <begin position="62"/>
        <end position="334"/>
    </location>
</feature>
<dbReference type="RefSeq" id="WP_154810282.1">
    <property type="nucleotide sequence ID" value="NZ_VIAQ01000017.1"/>
</dbReference>
<dbReference type="SUPFAM" id="SSF53807">
    <property type="entry name" value="Helical backbone' metal receptor"/>
    <property type="match status" value="1"/>
</dbReference>
<dbReference type="OrthoDB" id="24039at2157"/>
<accession>A0A7Z8KQ64</accession>
<name>A0A7Z8KQ64_9EURY</name>
<comment type="caution">
    <text evidence="2">The sequence shown here is derived from an EMBL/GenBank/DDBJ whole genome shotgun (WGS) entry which is preliminary data.</text>
</comment>
<dbReference type="PANTHER" id="PTHR30535:SF34">
    <property type="entry name" value="MOLYBDATE-BINDING PROTEIN MOLA"/>
    <property type="match status" value="1"/>
</dbReference>
<sequence>MDKKLYPGISLLLILILILATAISGCTDQTQQSLVQQEETVETVEITDMLGRNLTVPSEIDNLVTSTGPYSILVYMLAPEKLAGWNTFTPVDHMLMDEKYTSLPVVGSWGAAQTANYETIIGLNPEIVMEGYTVNKKGQISEQVTERQEKFGSIPVVAINGSIIAIGDGDDTIEYLGQLLDCEEKAAAFIDFRSSVLNDIENKVGNIPDDEKVRVYYAEGSTGLKTDPSGSLHSEVITICGAINVADCQLTPGMGMTPVSIEQVAEWNPEVILTTDSEFYNSVYSDPLWTNIDAVQNKRVYLAPRNPFCWIDRPYGVHRVIGAAWTANVLYPDLFSDTELEELTTEFYSEFFHYDLSDEELDNLLHPETEASA</sequence>
<dbReference type="Pfam" id="PF01497">
    <property type="entry name" value="Peripla_BP_2"/>
    <property type="match status" value="1"/>
</dbReference>
<keyword evidence="3" id="KW-1185">Reference proteome</keyword>
<dbReference type="Proteomes" id="UP000319335">
    <property type="component" value="Unassembled WGS sequence"/>
</dbReference>
<dbReference type="PANTHER" id="PTHR30535">
    <property type="entry name" value="VITAMIN B12-BINDING PROTEIN"/>
    <property type="match status" value="1"/>
</dbReference>
<dbReference type="Gene3D" id="3.40.50.1980">
    <property type="entry name" value="Nitrogenase molybdenum iron protein domain"/>
    <property type="match status" value="2"/>
</dbReference>
<dbReference type="PROSITE" id="PS50983">
    <property type="entry name" value="FE_B12_PBP"/>
    <property type="match status" value="1"/>
</dbReference>
<dbReference type="EMBL" id="VIAQ01000017">
    <property type="protein sequence ID" value="TQD24427.1"/>
    <property type="molecule type" value="Genomic_DNA"/>
</dbReference>
<dbReference type="PROSITE" id="PS51257">
    <property type="entry name" value="PROKAR_LIPOPROTEIN"/>
    <property type="match status" value="1"/>
</dbReference>
<dbReference type="InterPro" id="IPR050902">
    <property type="entry name" value="ABC_Transporter_SBP"/>
</dbReference>
<evidence type="ECO:0000313" key="3">
    <source>
        <dbReference type="Proteomes" id="UP000319335"/>
    </source>
</evidence>
<evidence type="ECO:0000313" key="2">
    <source>
        <dbReference type="EMBL" id="TQD24427.1"/>
    </source>
</evidence>
<evidence type="ECO:0000259" key="1">
    <source>
        <dbReference type="PROSITE" id="PS50983"/>
    </source>
</evidence>
<dbReference type="InterPro" id="IPR002491">
    <property type="entry name" value="ABC_transptr_periplasmic_BD"/>
</dbReference>
<proteinExistence type="predicted"/>
<reference evidence="2 3" key="1">
    <citation type="submission" date="2019-06" db="EMBL/GenBank/DDBJ databases">
        <title>Draft genome sequence of Methanolobus vulcani B1d.</title>
        <authorList>
            <person name="Creighbaum A.J."/>
            <person name="Ticak T."/>
            <person name="Hariraju D."/>
            <person name="Arivett B.A."/>
            <person name="Ferguson D.J.Jr."/>
        </authorList>
    </citation>
    <scope>NUCLEOTIDE SEQUENCE [LARGE SCALE GENOMIC DNA]</scope>
    <source>
        <strain evidence="2 3">B1d</strain>
    </source>
</reference>
<organism evidence="2 3">
    <name type="scientific">Methanolobus vulcani</name>
    <dbReference type="NCBI Taxonomy" id="38026"/>
    <lineage>
        <taxon>Archaea</taxon>
        <taxon>Methanobacteriati</taxon>
        <taxon>Methanobacteriota</taxon>
        <taxon>Stenosarchaea group</taxon>
        <taxon>Methanomicrobia</taxon>
        <taxon>Methanosarcinales</taxon>
        <taxon>Methanosarcinaceae</taxon>
        <taxon>Methanolobus</taxon>
    </lineage>
</organism>
<dbReference type="CDD" id="cd01147">
    <property type="entry name" value="HemV-2"/>
    <property type="match status" value="1"/>
</dbReference>
<protein>
    <submittedName>
        <fullName evidence="2">Iron ABC transporter substrate-binding protein</fullName>
    </submittedName>
</protein>
<gene>
    <name evidence="2" type="ORF">FKV42_10875</name>
</gene>
<dbReference type="Gene3D" id="1.20.58.2180">
    <property type="match status" value="1"/>
</dbReference>